<dbReference type="InterPro" id="IPR001806">
    <property type="entry name" value="Small_GTPase"/>
</dbReference>
<evidence type="ECO:0000313" key="3">
    <source>
        <dbReference type="Proteomes" id="UP000009168"/>
    </source>
</evidence>
<dbReference type="GeneID" id="7844142"/>
<keyword evidence="1" id="KW-0547">Nucleotide-binding</keyword>
<dbReference type="AlphaFoldDB" id="Q22NB8"/>
<dbReference type="SMART" id="SM00174">
    <property type="entry name" value="RHO"/>
    <property type="match status" value="1"/>
</dbReference>
<name>Q22NB8_TETTS</name>
<dbReference type="PROSITE" id="PS51421">
    <property type="entry name" value="RAS"/>
    <property type="match status" value="1"/>
</dbReference>
<dbReference type="GO" id="GO:0003924">
    <property type="term" value="F:GTPase activity"/>
    <property type="evidence" value="ECO:0007669"/>
    <property type="project" value="InterPro"/>
</dbReference>
<dbReference type="PRINTS" id="PR00449">
    <property type="entry name" value="RASTRNSFRMNG"/>
</dbReference>
<organism evidence="2 3">
    <name type="scientific">Tetrahymena thermophila (strain SB210)</name>
    <dbReference type="NCBI Taxonomy" id="312017"/>
    <lineage>
        <taxon>Eukaryota</taxon>
        <taxon>Sar</taxon>
        <taxon>Alveolata</taxon>
        <taxon>Ciliophora</taxon>
        <taxon>Intramacronucleata</taxon>
        <taxon>Oligohymenophorea</taxon>
        <taxon>Hymenostomatida</taxon>
        <taxon>Tetrahymenina</taxon>
        <taxon>Tetrahymenidae</taxon>
        <taxon>Tetrahymena</taxon>
    </lineage>
</organism>
<evidence type="ECO:0000256" key="1">
    <source>
        <dbReference type="ARBA" id="ARBA00022741"/>
    </source>
</evidence>
<sequence>MENQISQFEPIKILLFGDCLTGKSSLLIRYFEDEFYDYPGYGSELYLKLLKRGKEEIKIQLWKYLSNEKLQFFRRHLYNTISFVIICYDVTNRKSFQKAYNWYLNFKNNQINNKLMVLSLIGNKCDLQEELRQVSYQEGQQLAQSLGMVFFEASAKTGYQVKELFDFIIEQTLNIN</sequence>
<dbReference type="InParanoid" id="Q22NB8"/>
<dbReference type="SMART" id="SM00173">
    <property type="entry name" value="RAS"/>
    <property type="match status" value="1"/>
</dbReference>
<dbReference type="Proteomes" id="UP000009168">
    <property type="component" value="Unassembled WGS sequence"/>
</dbReference>
<dbReference type="Gene3D" id="3.40.50.300">
    <property type="entry name" value="P-loop containing nucleotide triphosphate hydrolases"/>
    <property type="match status" value="1"/>
</dbReference>
<dbReference type="InterPro" id="IPR005225">
    <property type="entry name" value="Small_GTP-bd"/>
</dbReference>
<reference evidence="3" key="1">
    <citation type="journal article" date="2006" name="PLoS Biol.">
        <title>Macronuclear genome sequence of the ciliate Tetrahymena thermophila, a model eukaryote.</title>
        <authorList>
            <person name="Eisen J.A."/>
            <person name="Coyne R.S."/>
            <person name="Wu M."/>
            <person name="Wu D."/>
            <person name="Thiagarajan M."/>
            <person name="Wortman J.R."/>
            <person name="Badger J.H."/>
            <person name="Ren Q."/>
            <person name="Amedeo P."/>
            <person name="Jones K.M."/>
            <person name="Tallon L.J."/>
            <person name="Delcher A.L."/>
            <person name="Salzberg S.L."/>
            <person name="Silva J.C."/>
            <person name="Haas B.J."/>
            <person name="Majoros W.H."/>
            <person name="Farzad M."/>
            <person name="Carlton J.M."/>
            <person name="Smith R.K. Jr."/>
            <person name="Garg J."/>
            <person name="Pearlman R.E."/>
            <person name="Karrer K.M."/>
            <person name="Sun L."/>
            <person name="Manning G."/>
            <person name="Elde N.C."/>
            <person name="Turkewitz A.P."/>
            <person name="Asai D.J."/>
            <person name="Wilkes D.E."/>
            <person name="Wang Y."/>
            <person name="Cai H."/>
            <person name="Collins K."/>
            <person name="Stewart B.A."/>
            <person name="Lee S.R."/>
            <person name="Wilamowska K."/>
            <person name="Weinberg Z."/>
            <person name="Ruzzo W.L."/>
            <person name="Wloga D."/>
            <person name="Gaertig J."/>
            <person name="Frankel J."/>
            <person name="Tsao C.-C."/>
            <person name="Gorovsky M.A."/>
            <person name="Keeling P.J."/>
            <person name="Waller R.F."/>
            <person name="Patron N.J."/>
            <person name="Cherry J.M."/>
            <person name="Stover N.A."/>
            <person name="Krieger C.J."/>
            <person name="del Toro C."/>
            <person name="Ryder H.F."/>
            <person name="Williamson S.C."/>
            <person name="Barbeau R.A."/>
            <person name="Hamilton E.P."/>
            <person name="Orias E."/>
        </authorList>
    </citation>
    <scope>NUCLEOTIDE SEQUENCE [LARGE SCALE GENOMIC DNA]</scope>
    <source>
        <strain evidence="3">SB210</strain>
    </source>
</reference>
<dbReference type="EMBL" id="GG662857">
    <property type="protein sequence ID" value="EAR86867.2"/>
    <property type="molecule type" value="Genomic_DNA"/>
</dbReference>
<gene>
    <name evidence="2" type="ORF">TTHERM_00207230</name>
</gene>
<dbReference type="InterPro" id="IPR027417">
    <property type="entry name" value="P-loop_NTPase"/>
</dbReference>
<dbReference type="Pfam" id="PF00071">
    <property type="entry name" value="Ras"/>
    <property type="match status" value="1"/>
</dbReference>
<dbReference type="KEGG" id="tet:TTHERM_00207230"/>
<accession>Q22NB8</accession>
<keyword evidence="3" id="KW-1185">Reference proteome</keyword>
<dbReference type="SMART" id="SM00175">
    <property type="entry name" value="RAB"/>
    <property type="match status" value="1"/>
</dbReference>
<dbReference type="STRING" id="312017.Q22NB8"/>
<dbReference type="GO" id="GO:0005525">
    <property type="term" value="F:GTP binding"/>
    <property type="evidence" value="ECO:0007669"/>
    <property type="project" value="InterPro"/>
</dbReference>
<protein>
    <submittedName>
        <fullName evidence="2">Ras family small GTPase</fullName>
    </submittedName>
</protein>
<dbReference type="OrthoDB" id="5976022at2759"/>
<dbReference type="SUPFAM" id="SSF52540">
    <property type="entry name" value="P-loop containing nucleoside triphosphate hydrolases"/>
    <property type="match status" value="1"/>
</dbReference>
<dbReference type="RefSeq" id="XP_001007112.2">
    <property type="nucleotide sequence ID" value="XM_001007112.2"/>
</dbReference>
<dbReference type="PROSITE" id="PS51419">
    <property type="entry name" value="RAB"/>
    <property type="match status" value="1"/>
</dbReference>
<dbReference type="CDD" id="cd00154">
    <property type="entry name" value="Rab"/>
    <property type="match status" value="1"/>
</dbReference>
<proteinExistence type="predicted"/>
<dbReference type="FunFam" id="3.40.50.300:FF:001447">
    <property type="entry name" value="Ras-related protein Rab-1B"/>
    <property type="match status" value="1"/>
</dbReference>
<dbReference type="PANTHER" id="PTHR47978">
    <property type="match status" value="1"/>
</dbReference>
<dbReference type="HOGENOM" id="CLU_2311810_0_0_1"/>
<dbReference type="NCBIfam" id="TIGR00231">
    <property type="entry name" value="small_GTP"/>
    <property type="match status" value="1"/>
</dbReference>
<evidence type="ECO:0000313" key="2">
    <source>
        <dbReference type="EMBL" id="EAR86867.2"/>
    </source>
</evidence>